<evidence type="ECO:0000313" key="3">
    <source>
        <dbReference type="Proteomes" id="UP001139000"/>
    </source>
</evidence>
<evidence type="ECO:0000313" key="2">
    <source>
        <dbReference type="EMBL" id="MCF0062874.1"/>
    </source>
</evidence>
<dbReference type="Proteomes" id="UP001139000">
    <property type="component" value="Unassembled WGS sequence"/>
</dbReference>
<reference evidence="2" key="1">
    <citation type="submission" date="2021-12" db="EMBL/GenBank/DDBJ databases">
        <title>Novel species in genus Dyadobacter.</title>
        <authorList>
            <person name="Ma C."/>
        </authorList>
    </citation>
    <scope>NUCLEOTIDE SEQUENCE</scope>
    <source>
        <strain evidence="2">LJ419</strain>
    </source>
</reference>
<evidence type="ECO:0000256" key="1">
    <source>
        <dbReference type="SAM" id="SignalP"/>
    </source>
</evidence>
<name>A0A9X1TFQ5_9BACT</name>
<gene>
    <name evidence="2" type="ORF">LXM26_15305</name>
</gene>
<accession>A0A9X1TFQ5</accession>
<feature type="chain" id="PRO_5040750083" evidence="1">
    <location>
        <begin position="22"/>
        <end position="216"/>
    </location>
</feature>
<dbReference type="EMBL" id="JAJTTC010000003">
    <property type="protein sequence ID" value="MCF0062874.1"/>
    <property type="molecule type" value="Genomic_DNA"/>
</dbReference>
<dbReference type="RefSeq" id="WP_234655944.1">
    <property type="nucleotide sequence ID" value="NZ_CP094997.1"/>
</dbReference>
<protein>
    <submittedName>
        <fullName evidence="2">Uncharacterized protein</fullName>
    </submittedName>
</protein>
<sequence>MKRIFPAIVIWAIVLTNFSCSNVTTETVIPKVSNDTGPFEQKQFENYPMRVTDAYRIVGGDSLNLLADTIIQQYRDAVCLVFREGYVYFYGSSSIPNTKFPSHAQTFSLNIKIMLPTNMKYHWNTEKQTLIVRSSGSSSYFPIIPDGKEAYIDTTGVFFHKSMEEAQNSGKREQIRFIFNDVDPKLGAVSYHITMRPLWFYEREPFDLAHQRFVMF</sequence>
<keyword evidence="1" id="KW-0732">Signal</keyword>
<dbReference type="AlphaFoldDB" id="A0A9X1TFQ5"/>
<organism evidence="2 3">
    <name type="scientific">Dyadobacter chenwenxiniae</name>
    <dbReference type="NCBI Taxonomy" id="2906456"/>
    <lineage>
        <taxon>Bacteria</taxon>
        <taxon>Pseudomonadati</taxon>
        <taxon>Bacteroidota</taxon>
        <taxon>Cytophagia</taxon>
        <taxon>Cytophagales</taxon>
        <taxon>Spirosomataceae</taxon>
        <taxon>Dyadobacter</taxon>
    </lineage>
</organism>
<proteinExistence type="predicted"/>
<feature type="signal peptide" evidence="1">
    <location>
        <begin position="1"/>
        <end position="21"/>
    </location>
</feature>
<keyword evidence="3" id="KW-1185">Reference proteome</keyword>
<comment type="caution">
    <text evidence="2">The sequence shown here is derived from an EMBL/GenBank/DDBJ whole genome shotgun (WGS) entry which is preliminary data.</text>
</comment>